<dbReference type="Proteomes" id="UP001233999">
    <property type="component" value="Unassembled WGS sequence"/>
</dbReference>
<reference evidence="1" key="1">
    <citation type="journal article" date="2023" name="IScience">
        <title>Live-bearing cockroach genome reveals convergent evolutionary mechanisms linked to viviparity in insects and beyond.</title>
        <authorList>
            <person name="Fouks B."/>
            <person name="Harrison M.C."/>
            <person name="Mikhailova A.A."/>
            <person name="Marchal E."/>
            <person name="English S."/>
            <person name="Carruthers M."/>
            <person name="Jennings E.C."/>
            <person name="Chiamaka E.L."/>
            <person name="Frigard R.A."/>
            <person name="Pippel M."/>
            <person name="Attardo G.M."/>
            <person name="Benoit J.B."/>
            <person name="Bornberg-Bauer E."/>
            <person name="Tobe S.S."/>
        </authorList>
    </citation>
    <scope>NUCLEOTIDE SEQUENCE</scope>
    <source>
        <strain evidence="1">Stay&amp;Tobe</strain>
    </source>
</reference>
<evidence type="ECO:0000313" key="1">
    <source>
        <dbReference type="EMBL" id="KAJ9578999.1"/>
    </source>
</evidence>
<name>A0AAD8E6W1_DIPPU</name>
<feature type="non-terminal residue" evidence="1">
    <location>
        <position position="1"/>
    </location>
</feature>
<evidence type="ECO:0000313" key="2">
    <source>
        <dbReference type="Proteomes" id="UP001233999"/>
    </source>
</evidence>
<accession>A0AAD8E6W1</accession>
<feature type="non-terminal residue" evidence="1">
    <location>
        <position position="72"/>
    </location>
</feature>
<protein>
    <submittedName>
        <fullName evidence="1">Uncharacterized protein</fullName>
    </submittedName>
</protein>
<proteinExistence type="predicted"/>
<organism evidence="1 2">
    <name type="scientific">Diploptera punctata</name>
    <name type="common">Pacific beetle cockroach</name>
    <dbReference type="NCBI Taxonomy" id="6984"/>
    <lineage>
        <taxon>Eukaryota</taxon>
        <taxon>Metazoa</taxon>
        <taxon>Ecdysozoa</taxon>
        <taxon>Arthropoda</taxon>
        <taxon>Hexapoda</taxon>
        <taxon>Insecta</taxon>
        <taxon>Pterygota</taxon>
        <taxon>Neoptera</taxon>
        <taxon>Polyneoptera</taxon>
        <taxon>Dictyoptera</taxon>
        <taxon>Blattodea</taxon>
        <taxon>Blaberoidea</taxon>
        <taxon>Blaberidae</taxon>
        <taxon>Diplopterinae</taxon>
        <taxon>Diploptera</taxon>
    </lineage>
</organism>
<reference evidence="1" key="2">
    <citation type="submission" date="2023-05" db="EMBL/GenBank/DDBJ databases">
        <authorList>
            <person name="Fouks B."/>
        </authorList>
    </citation>
    <scope>NUCLEOTIDE SEQUENCE</scope>
    <source>
        <strain evidence="1">Stay&amp;Tobe</strain>
        <tissue evidence="1">Testes</tissue>
    </source>
</reference>
<comment type="caution">
    <text evidence="1">The sequence shown here is derived from an EMBL/GenBank/DDBJ whole genome shotgun (WGS) entry which is preliminary data.</text>
</comment>
<keyword evidence="2" id="KW-1185">Reference proteome</keyword>
<dbReference type="EMBL" id="JASPKZ010008779">
    <property type="protein sequence ID" value="KAJ9578999.1"/>
    <property type="molecule type" value="Genomic_DNA"/>
</dbReference>
<sequence length="72" mass="8091">LLNAIARLLVIKGRFHQQSLFLPKSTNGSERTVLILNIQYCTVYVGLYLSSPMSSFITSAPHGELHYINKIN</sequence>
<dbReference type="AlphaFoldDB" id="A0AAD8E6W1"/>
<gene>
    <name evidence="1" type="ORF">L9F63_024887</name>
</gene>